<dbReference type="Pfam" id="PF13561">
    <property type="entry name" value="adh_short_C2"/>
    <property type="match status" value="1"/>
</dbReference>
<dbReference type="FunFam" id="3.40.50.720:FF:000084">
    <property type="entry name" value="Short-chain dehydrogenase reductase"/>
    <property type="match status" value="1"/>
</dbReference>
<dbReference type="SMART" id="SM00822">
    <property type="entry name" value="PKS_KR"/>
    <property type="match status" value="1"/>
</dbReference>
<feature type="domain" description="Ketoreductase" evidence="3">
    <location>
        <begin position="11"/>
        <end position="191"/>
    </location>
</feature>
<dbReference type="Proteomes" id="UP000553963">
    <property type="component" value="Unassembled WGS sequence"/>
</dbReference>
<dbReference type="PRINTS" id="PR00080">
    <property type="entry name" value="SDRFAMILY"/>
</dbReference>
<name>A0A840AIE1_9HYPH</name>
<dbReference type="EC" id="1.1.1.69" evidence="4"/>
<evidence type="ECO:0000256" key="2">
    <source>
        <dbReference type="ARBA" id="ARBA00023002"/>
    </source>
</evidence>
<dbReference type="InterPro" id="IPR020904">
    <property type="entry name" value="Sc_DH/Rdtase_CS"/>
</dbReference>
<organism evidence="4 5">
    <name type="scientific">Kaistia hirudinis</name>
    <dbReference type="NCBI Taxonomy" id="1293440"/>
    <lineage>
        <taxon>Bacteria</taxon>
        <taxon>Pseudomonadati</taxon>
        <taxon>Pseudomonadota</taxon>
        <taxon>Alphaproteobacteria</taxon>
        <taxon>Hyphomicrobiales</taxon>
        <taxon>Kaistiaceae</taxon>
        <taxon>Kaistia</taxon>
    </lineage>
</organism>
<dbReference type="PANTHER" id="PTHR42760:SF5">
    <property type="entry name" value="2-DEHYDRO-3-DEOXY-D-GLUCONATE 5-DEHYDROGENASE"/>
    <property type="match status" value="1"/>
</dbReference>
<dbReference type="AlphaFoldDB" id="A0A840AIE1"/>
<dbReference type="InterPro" id="IPR036291">
    <property type="entry name" value="NAD(P)-bd_dom_sf"/>
</dbReference>
<dbReference type="GO" id="GO:0008874">
    <property type="term" value="F:gluconate 5-dehydrogenase activity"/>
    <property type="evidence" value="ECO:0007669"/>
    <property type="project" value="UniProtKB-EC"/>
</dbReference>
<keyword evidence="2 4" id="KW-0560">Oxidoreductase</keyword>
<protein>
    <submittedName>
        <fullName evidence="4">Gluconate 5-dehydrogenase</fullName>
        <ecNumber evidence="4">1.1.1.69</ecNumber>
    </submittedName>
</protein>
<dbReference type="SUPFAM" id="SSF51735">
    <property type="entry name" value="NAD(P)-binding Rossmann-fold domains"/>
    <property type="match status" value="1"/>
</dbReference>
<reference evidence="4 5" key="1">
    <citation type="submission" date="2020-08" db="EMBL/GenBank/DDBJ databases">
        <title>Genomic Encyclopedia of Type Strains, Phase IV (KMG-IV): sequencing the most valuable type-strain genomes for metagenomic binning, comparative biology and taxonomic classification.</title>
        <authorList>
            <person name="Goeker M."/>
        </authorList>
    </citation>
    <scope>NUCLEOTIDE SEQUENCE [LARGE SCALE GENOMIC DNA]</scope>
    <source>
        <strain evidence="4 5">DSM 25966</strain>
    </source>
</reference>
<proteinExistence type="inferred from homology"/>
<dbReference type="PROSITE" id="PS00061">
    <property type="entry name" value="ADH_SHORT"/>
    <property type="match status" value="1"/>
</dbReference>
<dbReference type="NCBIfam" id="NF005559">
    <property type="entry name" value="PRK07231.1"/>
    <property type="match status" value="1"/>
</dbReference>
<dbReference type="PRINTS" id="PR00081">
    <property type="entry name" value="GDHRDH"/>
</dbReference>
<evidence type="ECO:0000313" key="5">
    <source>
        <dbReference type="Proteomes" id="UP000553963"/>
    </source>
</evidence>
<accession>A0A840AIE1</accession>
<evidence type="ECO:0000259" key="3">
    <source>
        <dbReference type="SMART" id="SM00822"/>
    </source>
</evidence>
<sequence length="255" mass="27084">MATKLFDLTGRTALITGSSRGIGFAIARGLAEAGAHVVLNSRDGAAVDAARDALRLDELSASGFAFDVTDPEAVGAAVDEIEQRVGPIDILVNNAGLQKRMPLVDFPLDDWKRVLETNIDAPFIVGQAVARRMIPRGRGKIINICSVTSELGRATIAPYTASKGAVKMLTKAMCAEWAKHGLNVNGIGPGWFKTELNKALVESESFHAWLVQRAPMARWGELEELAGAAIFLASDAASYVNGHILYVDGGVTAVV</sequence>
<evidence type="ECO:0000313" key="4">
    <source>
        <dbReference type="EMBL" id="MBB3929342.1"/>
    </source>
</evidence>
<keyword evidence="5" id="KW-1185">Reference proteome</keyword>
<gene>
    <name evidence="4" type="ORF">GGR25_000361</name>
</gene>
<dbReference type="EMBL" id="JACIDS010000001">
    <property type="protein sequence ID" value="MBB3929342.1"/>
    <property type="molecule type" value="Genomic_DNA"/>
</dbReference>
<dbReference type="RefSeq" id="WP_183397008.1">
    <property type="nucleotide sequence ID" value="NZ_JACIDS010000001.1"/>
</dbReference>
<dbReference type="InterPro" id="IPR057326">
    <property type="entry name" value="KR_dom"/>
</dbReference>
<dbReference type="InterPro" id="IPR002347">
    <property type="entry name" value="SDR_fam"/>
</dbReference>
<dbReference type="CDD" id="cd05347">
    <property type="entry name" value="Ga5DH-like_SDR_c"/>
    <property type="match status" value="1"/>
</dbReference>
<comment type="similarity">
    <text evidence="1">Belongs to the short-chain dehydrogenases/reductases (SDR) family.</text>
</comment>
<comment type="caution">
    <text evidence="4">The sequence shown here is derived from an EMBL/GenBank/DDBJ whole genome shotgun (WGS) entry which is preliminary data.</text>
</comment>
<evidence type="ECO:0000256" key="1">
    <source>
        <dbReference type="ARBA" id="ARBA00006484"/>
    </source>
</evidence>
<dbReference type="PANTHER" id="PTHR42760">
    <property type="entry name" value="SHORT-CHAIN DEHYDROGENASES/REDUCTASES FAMILY MEMBER"/>
    <property type="match status" value="1"/>
</dbReference>
<dbReference type="Gene3D" id="3.40.50.720">
    <property type="entry name" value="NAD(P)-binding Rossmann-like Domain"/>
    <property type="match status" value="1"/>
</dbReference>